<evidence type="ECO:0000313" key="2">
    <source>
        <dbReference type="Proteomes" id="UP001459277"/>
    </source>
</evidence>
<accession>A0AAW2E3A0</accession>
<comment type="caution">
    <text evidence="1">The sequence shown here is derived from an EMBL/GenBank/DDBJ whole genome shotgun (WGS) entry which is preliminary data.</text>
</comment>
<protein>
    <submittedName>
        <fullName evidence="1">Uncharacterized protein</fullName>
    </submittedName>
</protein>
<gene>
    <name evidence="1" type="ORF">SO802_003202</name>
</gene>
<name>A0AAW2E3A0_9ROSI</name>
<dbReference type="Proteomes" id="UP001459277">
    <property type="component" value="Unassembled WGS sequence"/>
</dbReference>
<organism evidence="1 2">
    <name type="scientific">Lithocarpus litseifolius</name>
    <dbReference type="NCBI Taxonomy" id="425828"/>
    <lineage>
        <taxon>Eukaryota</taxon>
        <taxon>Viridiplantae</taxon>
        <taxon>Streptophyta</taxon>
        <taxon>Embryophyta</taxon>
        <taxon>Tracheophyta</taxon>
        <taxon>Spermatophyta</taxon>
        <taxon>Magnoliopsida</taxon>
        <taxon>eudicotyledons</taxon>
        <taxon>Gunneridae</taxon>
        <taxon>Pentapetalae</taxon>
        <taxon>rosids</taxon>
        <taxon>fabids</taxon>
        <taxon>Fagales</taxon>
        <taxon>Fagaceae</taxon>
        <taxon>Lithocarpus</taxon>
    </lineage>
</organism>
<dbReference type="AlphaFoldDB" id="A0AAW2E3A0"/>
<keyword evidence="2" id="KW-1185">Reference proteome</keyword>
<reference evidence="1 2" key="1">
    <citation type="submission" date="2024-01" db="EMBL/GenBank/DDBJ databases">
        <title>A telomere-to-telomere, gap-free genome of sweet tea (Lithocarpus litseifolius).</title>
        <authorList>
            <person name="Zhou J."/>
        </authorList>
    </citation>
    <scope>NUCLEOTIDE SEQUENCE [LARGE SCALE GENOMIC DNA]</scope>
    <source>
        <strain evidence="1">Zhou-2022a</strain>
        <tissue evidence="1">Leaf</tissue>
    </source>
</reference>
<sequence length="109" mass="12941">MKKVSIDLWFPNDYYDILNYTSVDYKSVYSHEKQYVPNMKGQPQNQNYHNQVHVSSKGKSLRVQKKQPISKENFEVVKKDQDLQQVVELKLEDTTSQKFNEEVKKKKEG</sequence>
<evidence type="ECO:0000313" key="1">
    <source>
        <dbReference type="EMBL" id="KAL0016133.1"/>
    </source>
</evidence>
<dbReference type="EMBL" id="JAZDWU010000001">
    <property type="protein sequence ID" value="KAL0016133.1"/>
    <property type="molecule type" value="Genomic_DNA"/>
</dbReference>
<proteinExistence type="predicted"/>